<sequence>MTEEAVEVTTGDGERSKEKLVNLAHTPVKAPHPKKQKKGSGQNLQDESMFERIMEAVAALTEKVDMQTTKMDEQTALLKKFDERIDANSEAIKRNKEVLEHLEKRVAELQGDNKRLREAVAEHARYKRRWNLRLNGLAEKDGEDIRETVIGILTRVVPIGADRLREAVDTVHRLGRKGSAATSNNTPRSIILQFVSRVVRDDVWKRSREARVCKEMHIHFKEDFSKEDREARAKLWPSRARWIEEGEKNTTYFFNLEKQRQLKKQINKLSVNNFVYEDQREINKEIHTFYSNLYKSYHSEADCEILFESIEGLNQNIDLEFKHFMENDLDIEEMDAAVLKMSSGKSPGLDGLTAEFYKFFWTDIRRLLHEAFLECISAGSLSNTMRQGLITLIPKPNKNTLYLDNWRPITLLCNDYKILAHVFAERLNRGLKDLVDECQSAFIKGRNIHNHIRLVVDLLDYCDFVDPDSLILFLDFYKAFDTLEHSFLIKALKFLGFGDKFCNIIKMFYNDIYSSVSLNPGITPRFVIKRGIRQGCPISPKLFILATQLLTILIKHSHDIQGISIFEKQYKISQFADDTALLLKDDAEVVKALNRIQLFSKASGLKLNISKCEILPVHSCQHQTIEAIRVVHEVKYLGVLLSKNTLRREEVNITNRLFDMKKTRSITTIAPRHVSQRALLQITGQSPCPFDQGLTTRPMIGQ</sequence>
<dbReference type="Ensembl" id="ENSORLT00015024869.1">
    <property type="protein sequence ID" value="ENSORLP00015032645.1"/>
    <property type="gene ID" value="ENSORLG00015017584.1"/>
</dbReference>
<dbReference type="Pfam" id="PF00078">
    <property type="entry name" value="RVT_1"/>
    <property type="match status" value="1"/>
</dbReference>
<evidence type="ECO:0000313" key="4">
    <source>
        <dbReference type="Ensembl" id="ENSORLP00015032645.1"/>
    </source>
</evidence>
<reference evidence="4" key="3">
    <citation type="submission" date="2025-08" db="UniProtKB">
        <authorList>
            <consortium name="Ensembl"/>
        </authorList>
    </citation>
    <scope>IDENTIFICATION</scope>
    <source>
        <strain evidence="4">HSOK</strain>
    </source>
</reference>
<evidence type="ECO:0000256" key="1">
    <source>
        <dbReference type="SAM" id="Coils"/>
    </source>
</evidence>
<dbReference type="Gene3D" id="1.20.5.340">
    <property type="match status" value="1"/>
</dbReference>
<evidence type="ECO:0000313" key="5">
    <source>
        <dbReference type="Proteomes" id="UP000265200"/>
    </source>
</evidence>
<dbReference type="PROSITE" id="PS50878">
    <property type="entry name" value="RT_POL"/>
    <property type="match status" value="1"/>
</dbReference>
<feature type="domain" description="Reverse transcriptase" evidence="3">
    <location>
        <begin position="374"/>
        <end position="641"/>
    </location>
</feature>
<protein>
    <recommendedName>
        <fullName evidence="3">Reverse transcriptase domain-containing protein</fullName>
    </recommendedName>
</protein>
<organism evidence="4 5">
    <name type="scientific">Oryzias latipes</name>
    <name type="common">Japanese rice fish</name>
    <name type="synonym">Japanese killifish</name>
    <dbReference type="NCBI Taxonomy" id="8090"/>
    <lineage>
        <taxon>Eukaryota</taxon>
        <taxon>Metazoa</taxon>
        <taxon>Chordata</taxon>
        <taxon>Craniata</taxon>
        <taxon>Vertebrata</taxon>
        <taxon>Euteleostomi</taxon>
        <taxon>Actinopterygii</taxon>
        <taxon>Neopterygii</taxon>
        <taxon>Teleostei</taxon>
        <taxon>Neoteleostei</taxon>
        <taxon>Acanthomorphata</taxon>
        <taxon>Ovalentaria</taxon>
        <taxon>Atherinomorphae</taxon>
        <taxon>Beloniformes</taxon>
        <taxon>Adrianichthyidae</taxon>
        <taxon>Oryziinae</taxon>
        <taxon>Oryzias</taxon>
    </lineage>
</organism>
<keyword evidence="1" id="KW-0175">Coiled coil</keyword>
<proteinExistence type="predicted"/>
<dbReference type="Proteomes" id="UP000265200">
    <property type="component" value="Chromosome 16"/>
</dbReference>
<dbReference type="CDD" id="cd01650">
    <property type="entry name" value="RT_nLTR_like"/>
    <property type="match status" value="1"/>
</dbReference>
<dbReference type="PANTHER" id="PTHR31635:SF196">
    <property type="entry name" value="REVERSE TRANSCRIPTASE DOMAIN-CONTAINING PROTEIN-RELATED"/>
    <property type="match status" value="1"/>
</dbReference>
<reference evidence="4 5" key="2">
    <citation type="submission" date="2017-04" db="EMBL/GenBank/DDBJ databases">
        <title>CpG methylation of centromeres and impact of large insertions on vertebrate speciation.</title>
        <authorList>
            <person name="Ichikawa K."/>
            <person name="Yoshimura J."/>
            <person name="Morishita S."/>
        </authorList>
    </citation>
    <scope>NUCLEOTIDE SEQUENCE</scope>
    <source>
        <strain evidence="4 5">HSOK</strain>
    </source>
</reference>
<evidence type="ECO:0000256" key="2">
    <source>
        <dbReference type="SAM" id="MobiDB-lite"/>
    </source>
</evidence>
<dbReference type="InterPro" id="IPR000477">
    <property type="entry name" value="RT_dom"/>
</dbReference>
<dbReference type="Gene3D" id="3.30.70.1820">
    <property type="entry name" value="L1 transposable element, RRM domain"/>
    <property type="match status" value="1"/>
</dbReference>
<evidence type="ECO:0000259" key="3">
    <source>
        <dbReference type="PROSITE" id="PS50878"/>
    </source>
</evidence>
<feature type="region of interest" description="Disordered" evidence="2">
    <location>
        <begin position="1"/>
        <end position="47"/>
    </location>
</feature>
<reference evidence="4" key="4">
    <citation type="submission" date="2025-09" db="UniProtKB">
        <authorList>
            <consortium name="Ensembl"/>
        </authorList>
    </citation>
    <scope>IDENTIFICATION</scope>
    <source>
        <strain evidence="4">HSOK</strain>
    </source>
</reference>
<dbReference type="InterPro" id="IPR043502">
    <property type="entry name" value="DNA/RNA_pol_sf"/>
</dbReference>
<dbReference type="AlphaFoldDB" id="A0A3P9JJZ9"/>
<feature type="coiled-coil region" evidence="1">
    <location>
        <begin position="92"/>
        <end position="119"/>
    </location>
</feature>
<reference key="1">
    <citation type="journal article" date="2007" name="Nature">
        <title>The medaka draft genome and insights into vertebrate genome evolution.</title>
        <authorList>
            <person name="Kasahara M."/>
            <person name="Naruse K."/>
            <person name="Sasaki S."/>
            <person name="Nakatani Y."/>
            <person name="Qu W."/>
            <person name="Ahsan B."/>
            <person name="Yamada T."/>
            <person name="Nagayasu Y."/>
            <person name="Doi K."/>
            <person name="Kasai Y."/>
            <person name="Jindo T."/>
            <person name="Kobayashi D."/>
            <person name="Shimada A."/>
            <person name="Toyoda A."/>
            <person name="Kuroki Y."/>
            <person name="Fujiyama A."/>
            <person name="Sasaki T."/>
            <person name="Shimizu A."/>
            <person name="Asakawa S."/>
            <person name="Shimizu N."/>
            <person name="Hashimoto S."/>
            <person name="Yang J."/>
            <person name="Lee Y."/>
            <person name="Matsushima K."/>
            <person name="Sugano S."/>
            <person name="Sakaizumi M."/>
            <person name="Narita T."/>
            <person name="Ohishi K."/>
            <person name="Haga S."/>
            <person name="Ohta F."/>
            <person name="Nomoto H."/>
            <person name="Nogata K."/>
            <person name="Morishita T."/>
            <person name="Endo T."/>
            <person name="Shin-I T."/>
            <person name="Takeda H."/>
            <person name="Morishita S."/>
            <person name="Kohara Y."/>
        </authorList>
    </citation>
    <scope>NUCLEOTIDE SEQUENCE [LARGE SCALE GENOMIC DNA]</scope>
    <source>
        <strain>Hd-rR</strain>
    </source>
</reference>
<dbReference type="PANTHER" id="PTHR31635">
    <property type="entry name" value="REVERSE TRANSCRIPTASE DOMAIN-CONTAINING PROTEIN-RELATED"/>
    <property type="match status" value="1"/>
</dbReference>
<dbReference type="SUPFAM" id="SSF56672">
    <property type="entry name" value="DNA/RNA polymerases"/>
    <property type="match status" value="1"/>
</dbReference>
<accession>A0A3P9JJZ9</accession>
<name>A0A3P9JJZ9_ORYLA</name>